<dbReference type="InterPro" id="IPR053781">
    <property type="entry name" value="F-box_AtFBL13-like"/>
</dbReference>
<dbReference type="CDD" id="cd22160">
    <property type="entry name" value="F-box_AtFBL13-like"/>
    <property type="match status" value="1"/>
</dbReference>
<dbReference type="InterPro" id="IPR036047">
    <property type="entry name" value="F-box-like_dom_sf"/>
</dbReference>
<dbReference type="STRING" id="4155.A0A022QSD5"/>
<evidence type="ECO:0000259" key="1">
    <source>
        <dbReference type="PROSITE" id="PS50181"/>
    </source>
</evidence>
<sequence>MEYPEIGDGDIISKLPEHILHRILYFLPKRDAAKTCLLSKSWRQIWSTRPKLAFRQTSRDRATDKAKHVFLTRVDNALQAHLDHNLHLEKLRLVITLLDSNSISLLEKWIPLLDAIGVRELYLSIHSERKKVRYVRLPPLLSLHKCKLSDQECLSNIPLINYTSLEVIRLNGVSVQKEIFDRIILSCPKIRTIWLKDCKGLKKIKLVKENHKYLEHFTFTSNVLYALEQFTIEIDDLENLETISVLARMTRFRGNKYDNLKSLSLKFVSILFDNPSLKFPSLESLSLKNSYGFARIHLEIDAPKIRFFYYRGDFIPSISFTETYGHWKSKIYIVGGFDDALWLVKLSQLLEAI</sequence>
<dbReference type="SMART" id="SM00256">
    <property type="entry name" value="FBOX"/>
    <property type="match status" value="1"/>
</dbReference>
<dbReference type="SUPFAM" id="SSF52047">
    <property type="entry name" value="RNI-like"/>
    <property type="match status" value="1"/>
</dbReference>
<organism evidence="2 3">
    <name type="scientific">Erythranthe guttata</name>
    <name type="common">Yellow monkey flower</name>
    <name type="synonym">Mimulus guttatus</name>
    <dbReference type="NCBI Taxonomy" id="4155"/>
    <lineage>
        <taxon>Eukaryota</taxon>
        <taxon>Viridiplantae</taxon>
        <taxon>Streptophyta</taxon>
        <taxon>Embryophyta</taxon>
        <taxon>Tracheophyta</taxon>
        <taxon>Spermatophyta</taxon>
        <taxon>Magnoliopsida</taxon>
        <taxon>eudicotyledons</taxon>
        <taxon>Gunneridae</taxon>
        <taxon>Pentapetalae</taxon>
        <taxon>asterids</taxon>
        <taxon>lamiids</taxon>
        <taxon>Lamiales</taxon>
        <taxon>Phrymaceae</taxon>
        <taxon>Erythranthe</taxon>
    </lineage>
</organism>
<proteinExistence type="predicted"/>
<dbReference type="InterPro" id="IPR001810">
    <property type="entry name" value="F-box_dom"/>
</dbReference>
<feature type="domain" description="F-box" evidence="1">
    <location>
        <begin position="9"/>
        <end position="57"/>
    </location>
</feature>
<accession>A0A022QSD5</accession>
<feature type="non-terminal residue" evidence="2">
    <location>
        <position position="353"/>
    </location>
</feature>
<dbReference type="InterPro" id="IPR032675">
    <property type="entry name" value="LRR_dom_sf"/>
</dbReference>
<dbReference type="Proteomes" id="UP000030748">
    <property type="component" value="Unassembled WGS sequence"/>
</dbReference>
<evidence type="ECO:0000313" key="3">
    <source>
        <dbReference type="Proteomes" id="UP000030748"/>
    </source>
</evidence>
<protein>
    <recommendedName>
        <fullName evidence="1">F-box domain-containing protein</fullName>
    </recommendedName>
</protein>
<dbReference type="Pfam" id="PF00646">
    <property type="entry name" value="F-box"/>
    <property type="match status" value="1"/>
</dbReference>
<keyword evidence="3" id="KW-1185">Reference proteome</keyword>
<dbReference type="PANTHER" id="PTHR31639:SF42">
    <property type="entry name" value="OS02G0160200 PROTEIN"/>
    <property type="match status" value="1"/>
</dbReference>
<name>A0A022QSD5_ERYGU</name>
<dbReference type="Gene3D" id="1.20.1280.50">
    <property type="match status" value="1"/>
</dbReference>
<dbReference type="SUPFAM" id="SSF81383">
    <property type="entry name" value="F-box domain"/>
    <property type="match status" value="1"/>
</dbReference>
<evidence type="ECO:0000313" key="2">
    <source>
        <dbReference type="EMBL" id="EYU30208.1"/>
    </source>
</evidence>
<dbReference type="AlphaFoldDB" id="A0A022QSD5"/>
<dbReference type="PROSITE" id="PS50181">
    <property type="entry name" value="FBOX"/>
    <property type="match status" value="1"/>
</dbReference>
<dbReference type="Gene3D" id="3.80.10.10">
    <property type="entry name" value="Ribonuclease Inhibitor"/>
    <property type="match status" value="1"/>
</dbReference>
<reference evidence="2 3" key="1">
    <citation type="journal article" date="2013" name="Proc. Natl. Acad. Sci. U.S.A.">
        <title>Fine-scale variation in meiotic recombination in Mimulus inferred from population shotgun sequencing.</title>
        <authorList>
            <person name="Hellsten U."/>
            <person name="Wright K.M."/>
            <person name="Jenkins J."/>
            <person name="Shu S."/>
            <person name="Yuan Y."/>
            <person name="Wessler S.R."/>
            <person name="Schmutz J."/>
            <person name="Willis J.H."/>
            <person name="Rokhsar D.S."/>
        </authorList>
    </citation>
    <scope>NUCLEOTIDE SEQUENCE [LARGE SCALE GENOMIC DNA]</scope>
    <source>
        <strain evidence="3">cv. DUN x IM62</strain>
    </source>
</reference>
<gene>
    <name evidence="2" type="ORF">MIMGU_mgv1a0194662mg</name>
</gene>
<dbReference type="PANTHER" id="PTHR31639">
    <property type="entry name" value="F-BOX PROTEIN-LIKE"/>
    <property type="match status" value="1"/>
</dbReference>
<dbReference type="EMBL" id="KI631110">
    <property type="protein sequence ID" value="EYU30208.1"/>
    <property type="molecule type" value="Genomic_DNA"/>
</dbReference>